<feature type="region of interest" description="Disordered" evidence="1">
    <location>
        <begin position="461"/>
        <end position="502"/>
    </location>
</feature>
<dbReference type="InterPro" id="IPR014752">
    <property type="entry name" value="Arrestin-like_C"/>
</dbReference>
<keyword evidence="4" id="KW-1185">Reference proteome</keyword>
<feature type="compositionally biased region" description="Basic residues" evidence="1">
    <location>
        <begin position="807"/>
        <end position="816"/>
    </location>
</feature>
<dbReference type="Gene3D" id="2.60.40.640">
    <property type="match status" value="1"/>
</dbReference>
<evidence type="ECO:0000259" key="2">
    <source>
        <dbReference type="Pfam" id="PF00339"/>
    </source>
</evidence>
<feature type="region of interest" description="Disordered" evidence="1">
    <location>
        <begin position="753"/>
        <end position="983"/>
    </location>
</feature>
<sequence>MATQSRPQPMNASEHHSKVKVTLTLSDPIFVAGRCISGKMEVESRADLDSLLGIGAMTVELYGIEEIISQDHSATSTFIHSRRIFQGPGLPPSNSVYPDHVPAEGEPLLPAHHYAARRGLTTFFFRFPLPLSSPASIRFGPASIRYEVRANVSVAWRGDRRLVTDTREVRVVESLDAIAQAEIPQAVSIAEGGKIWACASITSGTVVGGEAICIDLQLKNYTSRWTCGVTVFLTRSLHLSNSLVGAKPPPHLADVVTQVDFRGPEYSLPPGIEGLARLVIDVPRHFRGAKGSSRLDDSGRTTDCLFEVSCAFDVRVEMPPGSEDVSLILPITVHHSLALPEPLASPFAIPSPPHSHVSPSSAGSPPLPLLELQPHRSGDYNPVWSSGVAQPVHEIPSSATSVVHSWQHSLDPYITPLQRSTSAGPQVPVPFHDPPTSEFLSAEPLRSPIFVPYPSCLPPSSHNSASATNYTDSPGRGPHASRISHNLHQSSRHRSASPYSRQCAQVEASMMQRALPSPHAQLRSILVPLQRNSYGLQGGISCPRPIPSPKHSLSGSISKSENVCMLERMADEVGIQNGDLSADLPRGNADANLCVQGPALVPDVSESLPGASFLLDNNRNIHQQVHVSESLTEETPTNLPSSQASSDILCAPPTPPIAAITPIKFPRLPAAESGDLITNPGNFTEESGLDALERRLIAEVGTRRADTERRPDVRSLVRPITIPTRDQDPPDGVNDSAISSLTLADRDAIVKGLAQDKEQDRDSDERTQHIESGEIPSEDDGDARTQKGKSVRGIWQNGNGGDGHERMGRRRERKKGRNEESRKFRKEAQGRVAAWLGGIDTTAPPAADDTISLASPSEPLANKLRTRLPQGDTVNERGSERYFASKDTSSSPNPRSSGFATISSLDKNQRSENPTFRNSPRRLSVNNPPRPPSPLADSFHPPVASKPLVAEGETLPASSSSRLPPRVADVEGKYGVRSARGGRGGKVMRVASLWAAKATEANIKGAPSPPPRKAAPSIPKFSAAKASPFTSPVAGSSDAEFRHNINHQANPAKATTVPAVISSSHAVPMLSSTASLALPQATNKPRTTSLAPTISETVSDIKSASKNAIPRSRGELAFGKARLKALIQKYQG</sequence>
<dbReference type="Pfam" id="PF00339">
    <property type="entry name" value="Arrestin_N"/>
    <property type="match status" value="1"/>
</dbReference>
<evidence type="ECO:0000313" key="4">
    <source>
        <dbReference type="Proteomes" id="UP000054217"/>
    </source>
</evidence>
<gene>
    <name evidence="3" type="ORF">M404DRAFT_991681</name>
</gene>
<feature type="compositionally biased region" description="Polar residues" evidence="1">
    <location>
        <begin position="461"/>
        <end position="472"/>
    </location>
</feature>
<evidence type="ECO:0000256" key="1">
    <source>
        <dbReference type="SAM" id="MobiDB-lite"/>
    </source>
</evidence>
<name>A0A0C3KZM8_PISTI</name>
<proteinExistence type="predicted"/>
<dbReference type="InParanoid" id="A0A0C3KZM8"/>
<dbReference type="EMBL" id="KN831944">
    <property type="protein sequence ID" value="KIO14947.1"/>
    <property type="molecule type" value="Genomic_DNA"/>
</dbReference>
<feature type="compositionally biased region" description="Polar residues" evidence="1">
    <location>
        <begin position="886"/>
        <end position="918"/>
    </location>
</feature>
<feature type="compositionally biased region" description="Basic and acidic residues" evidence="1">
    <location>
        <begin position="703"/>
        <end position="715"/>
    </location>
</feature>
<dbReference type="AlphaFoldDB" id="A0A0C3KZM8"/>
<feature type="compositionally biased region" description="Basic and acidic residues" evidence="1">
    <location>
        <begin position="874"/>
        <end position="884"/>
    </location>
</feature>
<dbReference type="InterPro" id="IPR011021">
    <property type="entry name" value="Arrestin-like_N"/>
</dbReference>
<dbReference type="STRING" id="870435.A0A0C3KZM8"/>
<organism evidence="3 4">
    <name type="scientific">Pisolithus tinctorius Marx 270</name>
    <dbReference type="NCBI Taxonomy" id="870435"/>
    <lineage>
        <taxon>Eukaryota</taxon>
        <taxon>Fungi</taxon>
        <taxon>Dikarya</taxon>
        <taxon>Basidiomycota</taxon>
        <taxon>Agaricomycotina</taxon>
        <taxon>Agaricomycetes</taxon>
        <taxon>Agaricomycetidae</taxon>
        <taxon>Boletales</taxon>
        <taxon>Sclerodermatineae</taxon>
        <taxon>Pisolithaceae</taxon>
        <taxon>Pisolithus</taxon>
    </lineage>
</organism>
<feature type="compositionally biased region" description="Basic and acidic residues" evidence="1">
    <location>
        <begin position="753"/>
        <end position="772"/>
    </location>
</feature>
<feature type="compositionally biased region" description="Basic and acidic residues" evidence="1">
    <location>
        <begin position="817"/>
        <end position="829"/>
    </location>
</feature>
<feature type="region of interest" description="Disordered" evidence="1">
    <location>
        <begin position="703"/>
        <end position="737"/>
    </location>
</feature>
<protein>
    <recommendedName>
        <fullName evidence="2">Arrestin-like N-terminal domain-containing protein</fullName>
    </recommendedName>
</protein>
<feature type="domain" description="Arrestin-like N-terminal" evidence="2">
    <location>
        <begin position="118"/>
        <end position="176"/>
    </location>
</feature>
<accession>A0A0C3KZM8</accession>
<dbReference type="OrthoDB" id="298939at2759"/>
<dbReference type="Proteomes" id="UP000054217">
    <property type="component" value="Unassembled WGS sequence"/>
</dbReference>
<reference evidence="3 4" key="1">
    <citation type="submission" date="2014-04" db="EMBL/GenBank/DDBJ databases">
        <authorList>
            <consortium name="DOE Joint Genome Institute"/>
            <person name="Kuo A."/>
            <person name="Kohler A."/>
            <person name="Costa M.D."/>
            <person name="Nagy L.G."/>
            <person name="Floudas D."/>
            <person name="Copeland A."/>
            <person name="Barry K.W."/>
            <person name="Cichocki N."/>
            <person name="Veneault-Fourrey C."/>
            <person name="LaButti K."/>
            <person name="Lindquist E.A."/>
            <person name="Lipzen A."/>
            <person name="Lundell T."/>
            <person name="Morin E."/>
            <person name="Murat C."/>
            <person name="Sun H."/>
            <person name="Tunlid A."/>
            <person name="Henrissat B."/>
            <person name="Grigoriev I.V."/>
            <person name="Hibbett D.S."/>
            <person name="Martin F."/>
            <person name="Nordberg H.P."/>
            <person name="Cantor M.N."/>
            <person name="Hua S.X."/>
        </authorList>
    </citation>
    <scope>NUCLEOTIDE SEQUENCE [LARGE SCALE GENOMIC DNA]</scope>
    <source>
        <strain evidence="3 4">Marx 270</strain>
    </source>
</reference>
<evidence type="ECO:0000313" key="3">
    <source>
        <dbReference type="EMBL" id="KIO14947.1"/>
    </source>
</evidence>
<dbReference type="HOGENOM" id="CLU_005744_0_0_1"/>
<reference evidence="4" key="2">
    <citation type="submission" date="2015-01" db="EMBL/GenBank/DDBJ databases">
        <title>Evolutionary Origins and Diversification of the Mycorrhizal Mutualists.</title>
        <authorList>
            <consortium name="DOE Joint Genome Institute"/>
            <consortium name="Mycorrhizal Genomics Consortium"/>
            <person name="Kohler A."/>
            <person name="Kuo A."/>
            <person name="Nagy L.G."/>
            <person name="Floudas D."/>
            <person name="Copeland A."/>
            <person name="Barry K.W."/>
            <person name="Cichocki N."/>
            <person name="Veneault-Fourrey C."/>
            <person name="LaButti K."/>
            <person name="Lindquist E.A."/>
            <person name="Lipzen A."/>
            <person name="Lundell T."/>
            <person name="Morin E."/>
            <person name="Murat C."/>
            <person name="Riley R."/>
            <person name="Ohm R."/>
            <person name="Sun H."/>
            <person name="Tunlid A."/>
            <person name="Henrissat B."/>
            <person name="Grigoriev I.V."/>
            <person name="Hibbett D.S."/>
            <person name="Martin F."/>
        </authorList>
    </citation>
    <scope>NUCLEOTIDE SEQUENCE [LARGE SCALE GENOMIC DNA]</scope>
    <source>
        <strain evidence="4">Marx 270</strain>
    </source>
</reference>